<evidence type="ECO:0000256" key="5">
    <source>
        <dbReference type="ARBA" id="ARBA00022946"/>
    </source>
</evidence>
<dbReference type="Gene3D" id="3.10.129.10">
    <property type="entry name" value="Hotdog Thioesterase"/>
    <property type="match status" value="2"/>
</dbReference>
<evidence type="ECO:0000313" key="10">
    <source>
        <dbReference type="EMBL" id="MBO8449898.1"/>
    </source>
</evidence>
<dbReference type="CDD" id="cd00586">
    <property type="entry name" value="4HBT"/>
    <property type="match status" value="1"/>
</dbReference>
<dbReference type="GO" id="GO:0016297">
    <property type="term" value="F:fatty acyl-[ACP] hydrolase activity"/>
    <property type="evidence" value="ECO:0007669"/>
    <property type="project" value="InterPro"/>
</dbReference>
<dbReference type="InterPro" id="IPR045023">
    <property type="entry name" value="FATA/B"/>
</dbReference>
<evidence type="ECO:0000259" key="9">
    <source>
        <dbReference type="Pfam" id="PF20791"/>
    </source>
</evidence>
<dbReference type="InterPro" id="IPR002864">
    <property type="entry name" value="Acyl-ACP_thioesterase_NHD"/>
</dbReference>
<accession>A0A9D9HGW7</accession>
<dbReference type="InterPro" id="IPR049427">
    <property type="entry name" value="Acyl-ACP_TE_C"/>
</dbReference>
<sequence>MTEETKENYREWFGERTTFFREFKLHFGQCDARGRISLPSLLLITSDTAVEDYFQRGLSVETLAANGIVILVSRLSFSIHKYPRGGERLLLKTWEEKPDGMLLSRKYELENAAGESLVSGTSLWLIADPATRRLIKPSAFTMRPEADFVIPVDCPPCSKIHRPQDMQLLGERTVGFSDLDSNGHTNNSRYAAFALDALPEAFQTGDVQNFRINYAKEAKGGDRISLSGYFSDDGKTALVAGDVQGRTCFEAEITLR</sequence>
<evidence type="ECO:0000256" key="3">
    <source>
        <dbReference type="ARBA" id="ARBA00022801"/>
    </source>
</evidence>
<evidence type="ECO:0000259" key="8">
    <source>
        <dbReference type="Pfam" id="PF01643"/>
    </source>
</evidence>
<dbReference type="EMBL" id="JADIMS010000038">
    <property type="protein sequence ID" value="MBO8449898.1"/>
    <property type="molecule type" value="Genomic_DNA"/>
</dbReference>
<keyword evidence="6" id="KW-0443">Lipid metabolism</keyword>
<proteinExistence type="inferred from homology"/>
<dbReference type="Pfam" id="PF01643">
    <property type="entry name" value="Acyl-ACP_TE"/>
    <property type="match status" value="1"/>
</dbReference>
<dbReference type="SUPFAM" id="SSF54637">
    <property type="entry name" value="Thioesterase/thiol ester dehydrase-isomerase"/>
    <property type="match status" value="2"/>
</dbReference>
<evidence type="ECO:0000313" key="11">
    <source>
        <dbReference type="Proteomes" id="UP000823616"/>
    </source>
</evidence>
<dbReference type="AlphaFoldDB" id="A0A9D9HGW7"/>
<name>A0A9D9HGW7_9SPIR</name>
<reference evidence="10" key="2">
    <citation type="journal article" date="2021" name="PeerJ">
        <title>Extensive microbial diversity within the chicken gut microbiome revealed by metagenomics and culture.</title>
        <authorList>
            <person name="Gilroy R."/>
            <person name="Ravi A."/>
            <person name="Getino M."/>
            <person name="Pursley I."/>
            <person name="Horton D.L."/>
            <person name="Alikhan N.F."/>
            <person name="Baker D."/>
            <person name="Gharbi K."/>
            <person name="Hall N."/>
            <person name="Watson M."/>
            <person name="Adriaenssens E.M."/>
            <person name="Foster-Nyarko E."/>
            <person name="Jarju S."/>
            <person name="Secka A."/>
            <person name="Antonio M."/>
            <person name="Oren A."/>
            <person name="Chaudhuri R.R."/>
            <person name="La Ragione R."/>
            <person name="Hildebrand F."/>
            <person name="Pallen M.J."/>
        </authorList>
    </citation>
    <scope>NUCLEOTIDE SEQUENCE</scope>
    <source>
        <strain evidence="10">B3-4054</strain>
    </source>
</reference>
<reference evidence="10" key="1">
    <citation type="submission" date="2020-10" db="EMBL/GenBank/DDBJ databases">
        <authorList>
            <person name="Gilroy R."/>
        </authorList>
    </citation>
    <scope>NUCLEOTIDE SEQUENCE</scope>
    <source>
        <strain evidence="10">B3-4054</strain>
    </source>
</reference>
<organism evidence="10 11">
    <name type="scientific">Candidatus Avitreponema avistercoris</name>
    <dbReference type="NCBI Taxonomy" id="2840705"/>
    <lineage>
        <taxon>Bacteria</taxon>
        <taxon>Pseudomonadati</taxon>
        <taxon>Spirochaetota</taxon>
        <taxon>Spirochaetia</taxon>
        <taxon>Spirochaetales</taxon>
        <taxon>Candidatus Avitreponema</taxon>
    </lineage>
</organism>
<keyword evidence="2" id="KW-0444">Lipid biosynthesis</keyword>
<comment type="caution">
    <text evidence="10">The sequence shown here is derived from an EMBL/GenBank/DDBJ whole genome shotgun (WGS) entry which is preliminary data.</text>
</comment>
<keyword evidence="3" id="KW-0378">Hydrolase</keyword>
<protein>
    <submittedName>
        <fullName evidence="10">Acyl-[acyl-carrier-protein] thioesterase</fullName>
    </submittedName>
</protein>
<keyword evidence="7" id="KW-0275">Fatty acid biosynthesis</keyword>
<feature type="domain" description="Acyl-ACP thioesterase-like C-terminal" evidence="9">
    <location>
        <begin position="173"/>
        <end position="225"/>
    </location>
</feature>
<evidence type="ECO:0000256" key="7">
    <source>
        <dbReference type="ARBA" id="ARBA00023160"/>
    </source>
</evidence>
<evidence type="ECO:0000256" key="4">
    <source>
        <dbReference type="ARBA" id="ARBA00022832"/>
    </source>
</evidence>
<dbReference type="InterPro" id="IPR029069">
    <property type="entry name" value="HotDog_dom_sf"/>
</dbReference>
<evidence type="ECO:0000256" key="2">
    <source>
        <dbReference type="ARBA" id="ARBA00022516"/>
    </source>
</evidence>
<dbReference type="GO" id="GO:0000036">
    <property type="term" value="F:acyl carrier activity"/>
    <property type="evidence" value="ECO:0007669"/>
    <property type="project" value="TreeGrafter"/>
</dbReference>
<dbReference type="Pfam" id="PF20791">
    <property type="entry name" value="Acyl-ACP_TE_C"/>
    <property type="match status" value="1"/>
</dbReference>
<dbReference type="PANTHER" id="PTHR31727:SF6">
    <property type="entry name" value="OLEOYL-ACYL CARRIER PROTEIN THIOESTERASE 1, CHLOROPLASTIC"/>
    <property type="match status" value="1"/>
</dbReference>
<comment type="similarity">
    <text evidence="1">Belongs to the acyl-ACP thioesterase family.</text>
</comment>
<dbReference type="Proteomes" id="UP000823616">
    <property type="component" value="Unassembled WGS sequence"/>
</dbReference>
<feature type="domain" description="Acyl-ACP thioesterase N-terminal hotdog" evidence="8">
    <location>
        <begin position="18"/>
        <end position="135"/>
    </location>
</feature>
<gene>
    <name evidence="10" type="ORF">IAA96_02205</name>
</gene>
<keyword evidence="5" id="KW-0809">Transit peptide</keyword>
<evidence type="ECO:0000256" key="1">
    <source>
        <dbReference type="ARBA" id="ARBA00006500"/>
    </source>
</evidence>
<keyword evidence="4" id="KW-0276">Fatty acid metabolism</keyword>
<evidence type="ECO:0000256" key="6">
    <source>
        <dbReference type="ARBA" id="ARBA00023098"/>
    </source>
</evidence>
<dbReference type="PANTHER" id="PTHR31727">
    <property type="entry name" value="OLEOYL-ACYL CARRIER PROTEIN THIOESTERASE 1, CHLOROPLASTIC"/>
    <property type="match status" value="1"/>
</dbReference>